<dbReference type="Pfam" id="PF18766">
    <property type="entry name" value="SWI2_SNF2"/>
    <property type="match status" value="1"/>
</dbReference>
<accession>A0A318EE80</accession>
<gene>
    <name evidence="12" type="ORF">C8D93_104221</name>
</gene>
<keyword evidence="8" id="KW-0378">Hydrolase</keyword>
<dbReference type="AlphaFoldDB" id="A0A318EE80"/>
<dbReference type="RefSeq" id="WP_380732270.1">
    <property type="nucleotide sequence ID" value="NZ_JBHSCS010000007.1"/>
</dbReference>
<dbReference type="InterPro" id="IPR014001">
    <property type="entry name" value="Helicase_ATP-bd"/>
</dbReference>
<evidence type="ECO:0000256" key="1">
    <source>
        <dbReference type="ARBA" id="ARBA00000851"/>
    </source>
</evidence>
<dbReference type="InterPro" id="IPR007409">
    <property type="entry name" value="Restrct_endonuc_type1_HsdR_N"/>
</dbReference>
<evidence type="ECO:0000256" key="9">
    <source>
        <dbReference type="ARBA" id="ARBA00022840"/>
    </source>
</evidence>
<keyword evidence="5" id="KW-0547">Nucleotide-binding</keyword>
<keyword evidence="10" id="KW-0238">DNA-binding</keyword>
<keyword evidence="13" id="KW-1185">Reference proteome</keyword>
<evidence type="ECO:0000256" key="8">
    <source>
        <dbReference type="ARBA" id="ARBA00022801"/>
    </source>
</evidence>
<dbReference type="InterPro" id="IPR027417">
    <property type="entry name" value="P-loop_NTPase"/>
</dbReference>
<dbReference type="SUPFAM" id="SSF52540">
    <property type="entry name" value="P-loop containing nucleoside triphosphate hydrolases"/>
    <property type="match status" value="2"/>
</dbReference>
<keyword evidence="9" id="KW-0067">ATP-binding</keyword>
<dbReference type="Pfam" id="PF22679">
    <property type="entry name" value="T1R_D3-like"/>
    <property type="match status" value="1"/>
</dbReference>
<evidence type="ECO:0000256" key="5">
    <source>
        <dbReference type="ARBA" id="ARBA00022741"/>
    </source>
</evidence>
<keyword evidence="4" id="KW-0540">Nuclease</keyword>
<name>A0A318EE80_9GAMM</name>
<evidence type="ECO:0000256" key="3">
    <source>
        <dbReference type="ARBA" id="ARBA00012654"/>
    </source>
</evidence>
<evidence type="ECO:0000313" key="13">
    <source>
        <dbReference type="Proteomes" id="UP000248330"/>
    </source>
</evidence>
<dbReference type="PANTHER" id="PTHR30195:SF15">
    <property type="entry name" value="TYPE I RESTRICTION ENZYME HINDI ENDONUCLEASE SUBUNIT"/>
    <property type="match status" value="1"/>
</dbReference>
<evidence type="ECO:0000256" key="2">
    <source>
        <dbReference type="ARBA" id="ARBA00008598"/>
    </source>
</evidence>
<dbReference type="CDD" id="cd22332">
    <property type="entry name" value="HsdR_N"/>
    <property type="match status" value="1"/>
</dbReference>
<dbReference type="SMART" id="SM00487">
    <property type="entry name" value="DEXDc"/>
    <property type="match status" value="1"/>
</dbReference>
<dbReference type="PANTHER" id="PTHR30195">
    <property type="entry name" value="TYPE I SITE-SPECIFIC DEOXYRIBONUCLEASE PROTEIN SUBUNIT M AND R"/>
    <property type="match status" value="1"/>
</dbReference>
<dbReference type="InterPro" id="IPR051268">
    <property type="entry name" value="Type-I_R_enzyme_R_subunit"/>
</dbReference>
<evidence type="ECO:0000256" key="4">
    <source>
        <dbReference type="ARBA" id="ARBA00022722"/>
    </source>
</evidence>
<dbReference type="Pfam" id="PF04313">
    <property type="entry name" value="HSDR_N"/>
    <property type="match status" value="1"/>
</dbReference>
<dbReference type="InterPro" id="IPR040980">
    <property type="entry name" value="SWI2_SNF2"/>
</dbReference>
<feature type="domain" description="Helicase ATP-binding" evidence="11">
    <location>
        <begin position="290"/>
        <end position="502"/>
    </location>
</feature>
<dbReference type="GO" id="GO:0003677">
    <property type="term" value="F:DNA binding"/>
    <property type="evidence" value="ECO:0007669"/>
    <property type="project" value="UniProtKB-KW"/>
</dbReference>
<sequence>MDGAIRMSAFNEDSRVKIPALLHLTRLGYHYLSLKGAEWDRRNNIFTGIFESAITRINPGIERGDVQRLLDDIHLDLQNEDLGKAFHTRLTARSGLRLVDFDILDNNSFHVVTELPFESGEDQFRPDIVLLVNGLPLAMIEVKKRMNAGGILEERRRMDRRHANPKFRHFFNLTQLLVFSNNMEYDDGVAEPVQGAFYATSTYGAAHFNHFREEQTAAVAVAAGPLDEAFEDLILRDNNLVSIKGTPEFERNKRPDTPTHRICTSLFSRERLAFLLQYAFAWLDHEEGIERHVMRYPQMFATLAIARRLDEGARKGIVWHTQGSGKTALAYYNVAFLTDWFQRRGQVARFYFIVDRLDLLKQARDEFRLRGLTVNVIDSRDAFARDIKKSVAALNDRGVPEITVVNIQKFKDDPEVAAAQDYNLNVQRVYFLDEVHRSYNPRGSFLANLEQSDRNAIKIGLTGTPLIGETLQSKALFGDYLHKYYYNASIADGYTLRLIREEIATRYRMQMQQALESVRVQQGDIEKKALFAHPKFVAAMLDYILSDFDQARITHGDTSIGGMVISDSAEQARELYQQFQLRAQARIDPATDAANDPEARTVRAASSGPAYGKAPLTAALILHDEGDKQFREDQIKDFKRGRVDLLFVYNMLLTGFDAPRLKKLYFGRVIKDHNLLQALTRVNRRYKGLRYGYVVDFADIQAEFDKANKSYYDELSAELGDEMQHYSQLFKTADEIRSDIEAIKEALFAFSLDDAELFSQQVGAIEDRQQLLAIVKALASARELYNLIRLSGQDELKALLDFNMLRRLHIEAQNALAALNLKQQIEQAHDSTSLLNQALEDVIFRFEKIGEAELKLADELKDTLRRTREALGGTLDPADPKWIALKQELERLFKKKKLSEVGQAEMQGNLTALKSIEARARRLNNDNANLQARYAGDAKLMRVHKRLRESGQLGGDTRLHAALSGIKQATDQIVLGNRQLLGNMAYFERQLMPIVVEHFKAAPPPPDANTCKLIQQLLAREYLSESQGTLPF</sequence>
<dbReference type="Gene3D" id="3.40.50.300">
    <property type="entry name" value="P-loop containing nucleotide triphosphate hydrolases"/>
    <property type="match status" value="2"/>
</dbReference>
<protein>
    <recommendedName>
        <fullName evidence="3">type I site-specific deoxyribonuclease</fullName>
        <ecNumber evidence="3">3.1.21.3</ecNumber>
    </recommendedName>
</protein>
<dbReference type="GO" id="GO:0005524">
    <property type="term" value="F:ATP binding"/>
    <property type="evidence" value="ECO:0007669"/>
    <property type="project" value="UniProtKB-KW"/>
</dbReference>
<dbReference type="Gene3D" id="3.90.1570.50">
    <property type="match status" value="1"/>
</dbReference>
<evidence type="ECO:0000313" key="12">
    <source>
        <dbReference type="EMBL" id="PXV68523.1"/>
    </source>
</evidence>
<comment type="caution">
    <text evidence="12">The sequence shown here is derived from an EMBL/GenBank/DDBJ whole genome shotgun (WGS) entry which is preliminary data.</text>
</comment>
<evidence type="ECO:0000259" key="11">
    <source>
        <dbReference type="SMART" id="SM00487"/>
    </source>
</evidence>
<comment type="catalytic activity">
    <reaction evidence="1">
        <text>Endonucleolytic cleavage of DNA to give random double-stranded fragments with terminal 5'-phosphates, ATP is simultaneously hydrolyzed.</text>
        <dbReference type="EC" id="3.1.21.3"/>
    </reaction>
</comment>
<evidence type="ECO:0000256" key="6">
    <source>
        <dbReference type="ARBA" id="ARBA00022747"/>
    </source>
</evidence>
<dbReference type="InterPro" id="IPR055180">
    <property type="entry name" value="HsdR_RecA-like_helicase_dom_2"/>
</dbReference>
<dbReference type="GO" id="GO:0009035">
    <property type="term" value="F:type I site-specific deoxyribonuclease activity"/>
    <property type="evidence" value="ECO:0007669"/>
    <property type="project" value="UniProtKB-EC"/>
</dbReference>
<reference evidence="12 13" key="1">
    <citation type="submission" date="2018-04" db="EMBL/GenBank/DDBJ databases">
        <title>Genomic Encyclopedia of Type Strains, Phase IV (KMG-IV): sequencing the most valuable type-strain genomes for metagenomic binning, comparative biology and taxonomic classification.</title>
        <authorList>
            <person name="Goeker M."/>
        </authorList>
    </citation>
    <scope>NUCLEOTIDE SEQUENCE [LARGE SCALE GENOMIC DNA]</scope>
    <source>
        <strain evidence="12 13">DSM 104150</strain>
    </source>
</reference>
<keyword evidence="6" id="KW-0680">Restriction system</keyword>
<dbReference type="GO" id="GO:0009307">
    <property type="term" value="P:DNA restriction-modification system"/>
    <property type="evidence" value="ECO:0007669"/>
    <property type="project" value="UniProtKB-KW"/>
</dbReference>
<dbReference type="EMBL" id="QICN01000004">
    <property type="protein sequence ID" value="PXV68523.1"/>
    <property type="molecule type" value="Genomic_DNA"/>
</dbReference>
<dbReference type="Proteomes" id="UP000248330">
    <property type="component" value="Unassembled WGS sequence"/>
</dbReference>
<comment type="similarity">
    <text evidence="2">Belongs to the HsdR family.</text>
</comment>
<dbReference type="EC" id="3.1.21.3" evidence="3"/>
<evidence type="ECO:0000256" key="7">
    <source>
        <dbReference type="ARBA" id="ARBA00022759"/>
    </source>
</evidence>
<organism evidence="12 13">
    <name type="scientific">Sinimarinibacterium flocculans</name>
    <dbReference type="NCBI Taxonomy" id="985250"/>
    <lineage>
        <taxon>Bacteria</taxon>
        <taxon>Pseudomonadati</taxon>
        <taxon>Pseudomonadota</taxon>
        <taxon>Gammaproteobacteria</taxon>
        <taxon>Nevskiales</taxon>
        <taxon>Nevskiaceae</taxon>
        <taxon>Sinimarinibacterium</taxon>
    </lineage>
</organism>
<evidence type="ECO:0000256" key="10">
    <source>
        <dbReference type="ARBA" id="ARBA00023125"/>
    </source>
</evidence>
<keyword evidence="7" id="KW-0255">Endonuclease</keyword>
<proteinExistence type="inferred from homology"/>